<evidence type="ECO:0000256" key="1">
    <source>
        <dbReference type="SAM" id="MobiDB-lite"/>
    </source>
</evidence>
<gene>
    <name evidence="2" type="ORF">AC579_4858</name>
</gene>
<dbReference type="AlphaFoldDB" id="A0A139IKH5"/>
<evidence type="ECO:0000313" key="3">
    <source>
        <dbReference type="Proteomes" id="UP000073492"/>
    </source>
</evidence>
<evidence type="ECO:0000313" key="2">
    <source>
        <dbReference type="EMBL" id="KXT15287.1"/>
    </source>
</evidence>
<name>A0A139IKH5_9PEZI</name>
<organism evidence="2 3">
    <name type="scientific">Pseudocercospora musae</name>
    <dbReference type="NCBI Taxonomy" id="113226"/>
    <lineage>
        <taxon>Eukaryota</taxon>
        <taxon>Fungi</taxon>
        <taxon>Dikarya</taxon>
        <taxon>Ascomycota</taxon>
        <taxon>Pezizomycotina</taxon>
        <taxon>Dothideomycetes</taxon>
        <taxon>Dothideomycetidae</taxon>
        <taxon>Mycosphaerellales</taxon>
        <taxon>Mycosphaerellaceae</taxon>
        <taxon>Pseudocercospora</taxon>
    </lineage>
</organism>
<feature type="region of interest" description="Disordered" evidence="1">
    <location>
        <begin position="50"/>
        <end position="69"/>
    </location>
</feature>
<sequence>MAPQSSALAQTSSACLADRRAARRERLMQRDYEIHEELRKDMSVLTCMQRSPATRHDTRQDQRWLVVHK</sequence>
<dbReference type="EMBL" id="LFZO01000062">
    <property type="protein sequence ID" value="KXT15287.1"/>
    <property type="molecule type" value="Genomic_DNA"/>
</dbReference>
<accession>A0A139IKH5</accession>
<protein>
    <submittedName>
        <fullName evidence="2">Uncharacterized protein</fullName>
    </submittedName>
</protein>
<proteinExistence type="predicted"/>
<reference evidence="2 3" key="1">
    <citation type="submission" date="2015-07" db="EMBL/GenBank/DDBJ databases">
        <title>Comparative genomics of the Sigatoka disease complex on banana suggests a link between parallel evolutionary changes in Pseudocercospora fijiensis and Pseudocercospora eumusae and increased virulence on the banana host.</title>
        <authorList>
            <person name="Chang T.-C."/>
            <person name="Salvucci A."/>
            <person name="Crous P.W."/>
            <person name="Stergiopoulos I."/>
        </authorList>
    </citation>
    <scope>NUCLEOTIDE SEQUENCE [LARGE SCALE GENOMIC DNA]</scope>
    <source>
        <strain evidence="2 3">CBS 116634</strain>
    </source>
</reference>
<comment type="caution">
    <text evidence="2">The sequence shown here is derived from an EMBL/GenBank/DDBJ whole genome shotgun (WGS) entry which is preliminary data.</text>
</comment>
<dbReference type="Proteomes" id="UP000073492">
    <property type="component" value="Unassembled WGS sequence"/>
</dbReference>
<keyword evidence="3" id="KW-1185">Reference proteome</keyword>